<keyword evidence="7" id="KW-1195">Viral transcription</keyword>
<dbReference type="GO" id="GO:0000428">
    <property type="term" value="C:DNA-directed RNA polymerase complex"/>
    <property type="evidence" value="ECO:0007669"/>
    <property type="project" value="UniProtKB-KW"/>
</dbReference>
<evidence type="ECO:0000256" key="9">
    <source>
        <dbReference type="RuleBase" id="RU003805"/>
    </source>
</evidence>
<keyword evidence="4 9" id="KW-0808">Transferase</keyword>
<keyword evidence="5 9" id="KW-0548">Nucleotidyltransferase</keyword>
<dbReference type="Gene3D" id="1.10.287.260">
    <property type="match status" value="1"/>
</dbReference>
<dbReference type="PANTHER" id="PTHR10102">
    <property type="entry name" value="DNA-DIRECTED RNA POLYMERASE, MITOCHONDRIAL"/>
    <property type="match status" value="1"/>
</dbReference>
<dbReference type="Gene3D" id="1.10.287.280">
    <property type="match status" value="1"/>
</dbReference>
<evidence type="ECO:0000256" key="4">
    <source>
        <dbReference type="ARBA" id="ARBA00022679"/>
    </source>
</evidence>
<feature type="domain" description="DNA-directed RNA polymerase N-terminal" evidence="10">
    <location>
        <begin position="4"/>
        <end position="290"/>
    </location>
</feature>
<keyword evidence="12" id="KW-1185">Reference proteome</keyword>
<proteinExistence type="inferred from homology"/>
<keyword evidence="3 9" id="KW-0240">DNA-directed RNA polymerase</keyword>
<comment type="catalytic activity">
    <reaction evidence="8 9">
        <text>RNA(n) + a ribonucleoside 5'-triphosphate = RNA(n+1) + diphosphate</text>
        <dbReference type="Rhea" id="RHEA:21248"/>
        <dbReference type="Rhea" id="RHEA-COMP:14527"/>
        <dbReference type="Rhea" id="RHEA-COMP:17342"/>
        <dbReference type="ChEBI" id="CHEBI:33019"/>
        <dbReference type="ChEBI" id="CHEBI:61557"/>
        <dbReference type="ChEBI" id="CHEBI:140395"/>
        <dbReference type="EC" id="2.7.7.6"/>
    </reaction>
</comment>
<evidence type="ECO:0000256" key="5">
    <source>
        <dbReference type="ARBA" id="ARBA00022695"/>
    </source>
</evidence>
<reference evidence="11 12" key="1">
    <citation type="submission" date="2020-07" db="EMBL/GenBank/DDBJ databases">
        <title>Complete genome sequence of Rhizobium phaseoli phage Palo.</title>
        <authorList>
            <person name="Nabhani A."/>
            <person name="Rushing L."/>
            <person name="Newkirk H."/>
            <person name="Gonzalez C."/>
            <person name="Young R."/>
            <person name="Liu M."/>
        </authorList>
    </citation>
    <scope>NUCLEOTIDE SEQUENCE [LARGE SCALE GENOMIC DNA]</scope>
</reference>
<dbReference type="Gene3D" id="1.10.150.20">
    <property type="entry name" value="5' to 3' exonuclease, C-terminal subdomain"/>
    <property type="match status" value="1"/>
</dbReference>
<accession>A0A7L8G4K2</accession>
<dbReference type="GO" id="GO:0019083">
    <property type="term" value="P:viral transcription"/>
    <property type="evidence" value="ECO:0007669"/>
    <property type="project" value="UniProtKB-KW"/>
</dbReference>
<evidence type="ECO:0000313" key="12">
    <source>
        <dbReference type="Proteomes" id="UP000516590"/>
    </source>
</evidence>
<dbReference type="InterPro" id="IPR046950">
    <property type="entry name" value="DNA-dir_Rpol_C_phage-type"/>
</dbReference>
<dbReference type="InterPro" id="IPR002092">
    <property type="entry name" value="DNA-dir_Rpol_phage-type"/>
</dbReference>
<dbReference type="GO" id="GO:0003677">
    <property type="term" value="F:DNA binding"/>
    <property type="evidence" value="ECO:0007669"/>
    <property type="project" value="InterPro"/>
</dbReference>
<evidence type="ECO:0000256" key="7">
    <source>
        <dbReference type="ARBA" id="ARBA00023314"/>
    </source>
</evidence>
<dbReference type="PROSITE" id="PS00489">
    <property type="entry name" value="RNA_POL_PHAGE_2"/>
    <property type="match status" value="1"/>
</dbReference>
<dbReference type="SMART" id="SM01311">
    <property type="entry name" value="RPOL_N"/>
    <property type="match status" value="1"/>
</dbReference>
<dbReference type="PANTHER" id="PTHR10102:SF0">
    <property type="entry name" value="DNA-DIRECTED RNA POLYMERASE, MITOCHONDRIAL"/>
    <property type="match status" value="1"/>
</dbReference>
<dbReference type="EMBL" id="MT708544">
    <property type="protein sequence ID" value="QOE32093.1"/>
    <property type="molecule type" value="Genomic_DNA"/>
</dbReference>
<dbReference type="InterPro" id="IPR037159">
    <property type="entry name" value="RNA_POL_N_sf"/>
</dbReference>
<dbReference type="Pfam" id="PF00940">
    <property type="entry name" value="RNA_pol"/>
    <property type="match status" value="1"/>
</dbReference>
<dbReference type="Gene3D" id="1.10.1320.10">
    <property type="entry name" value="DNA-directed RNA polymerase, N-terminal domain"/>
    <property type="match status" value="1"/>
</dbReference>
<protein>
    <recommendedName>
        <fullName evidence="2 9">DNA-directed RNA polymerase</fullName>
        <ecNumber evidence="2 9">2.7.7.6</ecNumber>
    </recommendedName>
</protein>
<dbReference type="InterPro" id="IPR043502">
    <property type="entry name" value="DNA/RNA_pol_sf"/>
</dbReference>
<dbReference type="InterPro" id="IPR024075">
    <property type="entry name" value="DNA-dir_RNA_pol_helix_hairp_sf"/>
</dbReference>
<sequence>MNIEAQMELEKEMVQRGVEAYRKAKQAALEGGRGSETGFARRLMHEYITPLTEALEAKLVRKGPGKFARAHVHLRDVAPDKAIFMALRAVFNVFNPSSRTGDQATPVNIANTLGRMIEDEVRFTRFQAKYSAYFNEILTDFKRKGTKDYRYMHRVLTHSANTNEDGWEPWAVAERCDVGMRLLDIILTETDLISKDTHFERGKSIITISPTPAMLDFVSKYDEVAELMHPRAMPCIIPPDPWTAIDQGGYYSPALRSATKLVLTRHPKHRQILKKADLSAVMAAVNSAQEVGWKVNTKVLDVVRAVWAKNLAIGMPSSEKLVPSASPFKDLKKEDMDDAQLKRFLEWKREASDVYTREKERVGKSFQASSIIRAANEYAQHGSFWYVWQLDFRGRMYTATSGFSPQGPDLAKGMLTFAEGKVLGERGLYWLKVHLANRFGFDKEDYDVRVAWVDERHAQFMAAAGDPLGHTEVWSGADKPYQFLAALFEYREAHLGKLVGKRPEDYVSYLPIGLDGSCNGLQHFSAMLRDSRGGRATNLVAADKPNDIYAEVAAVCLTKVHESVEPVMSEWARFAATHGNGVLPRKVAKRPVMTMPYGSTRQSCTTYIYEAVCEISKDWFASTSAFLASSALTPLLWQSIGEVVIAARQGMDWLQKCATVMSKQNLGITWRTRDGFIVHMFERQKEIVQIETVLAGRYHMKVGNHTAELDKAGQRNGVAPNFVHSQDGAHLRATIMKARERGITSLALIHDDYGTHAASTDILQQVIRESFVEQYTEFDPLQSFKEWQEMIGKKPMPEMPAYGDLDITEVLRSPFFFG</sequence>
<dbReference type="Proteomes" id="UP000516590">
    <property type="component" value="Segment"/>
</dbReference>
<dbReference type="PROSITE" id="PS00900">
    <property type="entry name" value="RNA_POL_PHAGE_1"/>
    <property type="match status" value="1"/>
</dbReference>
<dbReference type="GO" id="GO:0003899">
    <property type="term" value="F:DNA-directed RNA polymerase activity"/>
    <property type="evidence" value="ECO:0007669"/>
    <property type="project" value="UniProtKB-EC"/>
</dbReference>
<dbReference type="SUPFAM" id="SSF56672">
    <property type="entry name" value="DNA/RNA polymerases"/>
    <property type="match status" value="1"/>
</dbReference>
<evidence type="ECO:0000259" key="10">
    <source>
        <dbReference type="SMART" id="SM01311"/>
    </source>
</evidence>
<evidence type="ECO:0000256" key="1">
    <source>
        <dbReference type="ARBA" id="ARBA00009493"/>
    </source>
</evidence>
<dbReference type="Pfam" id="PF14700">
    <property type="entry name" value="RPOL_N"/>
    <property type="match status" value="1"/>
</dbReference>
<gene>
    <name evidence="11" type="ORF">CPT_Palo_034</name>
</gene>
<evidence type="ECO:0000256" key="8">
    <source>
        <dbReference type="ARBA" id="ARBA00048552"/>
    </source>
</evidence>
<dbReference type="InterPro" id="IPR029262">
    <property type="entry name" value="RPOL_N"/>
</dbReference>
<evidence type="ECO:0000256" key="6">
    <source>
        <dbReference type="ARBA" id="ARBA00023163"/>
    </source>
</evidence>
<keyword evidence="6 9" id="KW-0804">Transcription</keyword>
<dbReference type="GO" id="GO:0006351">
    <property type="term" value="P:DNA-templated transcription"/>
    <property type="evidence" value="ECO:0007669"/>
    <property type="project" value="InterPro"/>
</dbReference>
<comment type="similarity">
    <text evidence="1 9">Belongs to the phage and mitochondrial RNA polymerase family.</text>
</comment>
<organism evidence="11 12">
    <name type="scientific">Rhizobium phage Palo</name>
    <dbReference type="NCBI Taxonomy" id="2767573"/>
    <lineage>
        <taxon>Viruses</taxon>
        <taxon>Duplodnaviria</taxon>
        <taxon>Heunggongvirae</taxon>
        <taxon>Uroviricota</taxon>
        <taxon>Caudoviricetes</taxon>
        <taxon>Autographivirales</taxon>
        <taxon>Dunnvirinae</taxon>
        <taxon>Palovirus</taxon>
        <taxon>Palovirus palo</taxon>
    </lineage>
</organism>
<dbReference type="EC" id="2.7.7.6" evidence="2 9"/>
<evidence type="ECO:0000256" key="3">
    <source>
        <dbReference type="ARBA" id="ARBA00022478"/>
    </source>
</evidence>
<name>A0A7L8G4K2_9CAUD</name>
<evidence type="ECO:0000256" key="2">
    <source>
        <dbReference type="ARBA" id="ARBA00012418"/>
    </source>
</evidence>
<comment type="function">
    <text evidence="9">DNA-dependent RNA polymerase catalyzes the transcription of DNA into RNA using the four ribonucleoside triphosphates as substrates.</text>
</comment>
<evidence type="ECO:0000313" key="11">
    <source>
        <dbReference type="EMBL" id="QOE32093.1"/>
    </source>
</evidence>